<evidence type="ECO:0000313" key="3">
    <source>
        <dbReference type="EMBL" id="BAU98831.1"/>
    </source>
</evidence>
<proteinExistence type="predicted"/>
<dbReference type="AlphaFoldDB" id="A0A173LWC6"/>
<dbReference type="InterPro" id="IPR011009">
    <property type="entry name" value="Kinase-like_dom_sf"/>
</dbReference>
<name>A0A173LWC6_9MICO</name>
<dbReference type="Gene3D" id="3.90.1200.10">
    <property type="match status" value="1"/>
</dbReference>
<protein>
    <recommendedName>
        <fullName evidence="2">Aminoglycoside phosphotransferase domain-containing protein</fullName>
    </recommendedName>
</protein>
<dbReference type="OrthoDB" id="3239865at2"/>
<dbReference type="Pfam" id="PF01636">
    <property type="entry name" value="APH"/>
    <property type="match status" value="1"/>
</dbReference>
<dbReference type="InterPro" id="IPR002575">
    <property type="entry name" value="Aminoglycoside_PTrfase"/>
</dbReference>
<sequence>MARSHITLAALATAAVPGFDPVQAQAFSTGMHGDFFAAIVTDAAGRELIVRVPNSAEAEAQLGAEKYALETMTAGIRSRLSFDVPTLVGRAPLGKTFGLVFEFLHGDQLTLSDFTPDSGLPTSIGTAIASIHSLPTHFVSDAGLPTFSAQDVQRQTRELVSRAQATALLPAALSARWQEAVDDSSLWMFDPTVIHGSLGADSFIAGTDSVAGVLGWAALRVGDPAADMHWIINAPIEAQNIAFGSYGDSRHSLVDPKLRQRATLYSELELAKWLLHGVEQKSPEIVDDAIDMLDRLVDSVHQENTNAIGTDTAPVLTVTEVVELLDETPGDATPGRYRGMEPVTDDQRSSSSLSE</sequence>
<evidence type="ECO:0000313" key="4">
    <source>
        <dbReference type="Proteomes" id="UP000243847"/>
    </source>
</evidence>
<gene>
    <name evidence="3" type="ORF">AUMI_12890</name>
</gene>
<dbReference type="Proteomes" id="UP000243847">
    <property type="component" value="Chromosome sequence1"/>
</dbReference>
<feature type="domain" description="Aminoglycoside phosphotransferase" evidence="2">
    <location>
        <begin position="40"/>
        <end position="239"/>
    </location>
</feature>
<organism evidence="3 4">
    <name type="scientific">Aurantimicrobium minutum</name>
    <dbReference type="NCBI Taxonomy" id="708131"/>
    <lineage>
        <taxon>Bacteria</taxon>
        <taxon>Bacillati</taxon>
        <taxon>Actinomycetota</taxon>
        <taxon>Actinomycetes</taxon>
        <taxon>Micrococcales</taxon>
        <taxon>Microbacteriaceae</taxon>
        <taxon>Aurantimicrobium</taxon>
    </lineage>
</organism>
<dbReference type="SUPFAM" id="SSF56112">
    <property type="entry name" value="Protein kinase-like (PK-like)"/>
    <property type="match status" value="1"/>
</dbReference>
<accession>A0A173LWC6</accession>
<evidence type="ECO:0000259" key="2">
    <source>
        <dbReference type="Pfam" id="PF01636"/>
    </source>
</evidence>
<dbReference type="GeneID" id="80451475"/>
<dbReference type="KEGG" id="amin:AUMI_12890"/>
<feature type="region of interest" description="Disordered" evidence="1">
    <location>
        <begin position="327"/>
        <end position="355"/>
    </location>
</feature>
<evidence type="ECO:0000256" key="1">
    <source>
        <dbReference type="SAM" id="MobiDB-lite"/>
    </source>
</evidence>
<reference evidence="3 4" key="1">
    <citation type="journal article" date="2016" name="Genome Announc.">
        <title>Complete Genome Sequence of Aurantimicrobium minutum Type Strain KNCT, a Planktonic Ultramicrobacterium Isolated from River Water.</title>
        <authorList>
            <person name="Nakai R."/>
            <person name="Fujisawa T."/>
            <person name="Nakamura Y."/>
            <person name="Nishide H."/>
            <person name="Uchiyama I."/>
            <person name="Baba T."/>
            <person name="Toyoda A."/>
            <person name="Fujiyama A."/>
            <person name="Naganuma T."/>
            <person name="Niki H."/>
        </authorList>
    </citation>
    <scope>NUCLEOTIDE SEQUENCE [LARGE SCALE GENOMIC DNA]</scope>
    <source>
        <strain evidence="3 4">KNC</strain>
    </source>
</reference>
<dbReference type="RefSeq" id="WP_096380535.1">
    <property type="nucleotide sequence ID" value="NZ_AP017457.1"/>
</dbReference>
<dbReference type="EMBL" id="AP017457">
    <property type="protein sequence ID" value="BAU98831.1"/>
    <property type="molecule type" value="Genomic_DNA"/>
</dbReference>